<dbReference type="Proteomes" id="UP000001416">
    <property type="component" value="Chromosome"/>
</dbReference>
<keyword evidence="2" id="KW-1185">Reference proteome</keyword>
<gene>
    <name evidence="1" type="ordered locus">NE0179</name>
</gene>
<dbReference type="InterPro" id="IPR046708">
    <property type="entry name" value="DUF6781"/>
</dbReference>
<evidence type="ECO:0000313" key="1">
    <source>
        <dbReference type="EMBL" id="CAD84090.1"/>
    </source>
</evidence>
<organism evidence="1 2">
    <name type="scientific">Nitrosomonas europaea (strain ATCC 19718 / CIP 103999 / KCTC 2705 / NBRC 14298)</name>
    <dbReference type="NCBI Taxonomy" id="228410"/>
    <lineage>
        <taxon>Bacteria</taxon>
        <taxon>Pseudomonadati</taxon>
        <taxon>Pseudomonadota</taxon>
        <taxon>Betaproteobacteria</taxon>
        <taxon>Nitrosomonadales</taxon>
        <taxon>Nitrosomonadaceae</taxon>
        <taxon>Nitrosomonas</taxon>
    </lineage>
</organism>
<dbReference type="KEGG" id="neu:NE0179"/>
<dbReference type="SMR" id="Q82XS3"/>
<accession>Q82XS3</accession>
<name>Q82XS3_NITEU</name>
<dbReference type="eggNOG" id="ENOG5032UPR">
    <property type="taxonomic scope" value="Bacteria"/>
</dbReference>
<proteinExistence type="predicted"/>
<dbReference type="AlphaFoldDB" id="Q82XS3"/>
<dbReference type="OrthoDB" id="8545235at2"/>
<dbReference type="Pfam" id="PF20572">
    <property type="entry name" value="DUF6781"/>
    <property type="match status" value="1"/>
</dbReference>
<dbReference type="HOGENOM" id="CLU_081315_0_0_4"/>
<protein>
    <submittedName>
        <fullName evidence="1">Uncharacterized protein</fullName>
    </submittedName>
</protein>
<dbReference type="STRING" id="228410.NE0179"/>
<sequence>MQNDNHSTAQPEKDVARLTEEVREAIAHGGDIENAIRNLTLKAMHSNGLDIESLKQIATAVMKGVQEGAQQKMTHAAEQSHAAQSQITQAVVGLDTAFAQLAGASKLALEEAASKAKQFSDSELTKAQADLKDLESVFLDTLKHTATAAQGLIAETLRDMLSHAQHNGTAVGMQLKDTLAVFAHQMASTGRAQFEAGVKLTQTTADLLYKISTGVLSGITSQTNRDDK</sequence>
<dbReference type="GeneID" id="87103387"/>
<dbReference type="EMBL" id="AL954747">
    <property type="protein sequence ID" value="CAD84090.1"/>
    <property type="molecule type" value="Genomic_DNA"/>
</dbReference>
<dbReference type="RefSeq" id="WP_011110824.1">
    <property type="nucleotide sequence ID" value="NC_004757.1"/>
</dbReference>
<reference evidence="1 2" key="1">
    <citation type="journal article" date="2003" name="J. Bacteriol.">
        <title>Complete genome sequence of the ammonia-oxidizing bacterium and obligate chemolithoautotroph Nitrosomonas europaea.</title>
        <authorList>
            <person name="Chain P."/>
            <person name="Lamerdin J."/>
            <person name="Larimer F."/>
            <person name="Regala W."/>
            <person name="Land M."/>
            <person name="Hauser L."/>
            <person name="Hooper A."/>
            <person name="Klotz M."/>
            <person name="Norton J."/>
            <person name="Sayavedra-Soto L."/>
            <person name="Arciero D."/>
            <person name="Hommes N."/>
            <person name="Whittaker M."/>
            <person name="Arp D."/>
        </authorList>
    </citation>
    <scope>NUCLEOTIDE SEQUENCE [LARGE SCALE GENOMIC DNA]</scope>
    <source>
        <strain evidence="2">ATCC 19718 / CIP 103999 / KCTC 2705 / NBRC 14298</strain>
    </source>
</reference>
<evidence type="ECO:0000313" key="2">
    <source>
        <dbReference type="Proteomes" id="UP000001416"/>
    </source>
</evidence>